<feature type="domain" description="Tf2-1-like SH3-like" evidence="1">
    <location>
        <begin position="24"/>
        <end position="88"/>
    </location>
</feature>
<dbReference type="AlphaFoldDB" id="A0AAV1X061"/>
<dbReference type="InterPro" id="IPR056924">
    <property type="entry name" value="SH3_Tf2-1"/>
</dbReference>
<evidence type="ECO:0000313" key="3">
    <source>
        <dbReference type="Proteomes" id="UP001497480"/>
    </source>
</evidence>
<evidence type="ECO:0000259" key="1">
    <source>
        <dbReference type="Pfam" id="PF24626"/>
    </source>
</evidence>
<accession>A0AAV1X061</accession>
<comment type="caution">
    <text evidence="2">The sequence shown here is derived from an EMBL/GenBank/DDBJ whole genome shotgun (WGS) entry which is preliminary data.</text>
</comment>
<sequence length="137" mass="15631">MKTALSRQKSYYDKRRNPLSFEEGDHVFLRVVPTTGIGMILKARKLTPKFIGPYQIIGKVGPVAYRIALPPLLSNLHNVFHVSQLRKYISDPSHVIEPDSIQLKDNLTFETLPVKIDDRSVKILRGKRNSFSKGIME</sequence>
<keyword evidence="3" id="KW-1185">Reference proteome</keyword>
<evidence type="ECO:0000313" key="2">
    <source>
        <dbReference type="EMBL" id="CAL0314767.1"/>
    </source>
</evidence>
<dbReference type="PANTHER" id="PTHR46148">
    <property type="entry name" value="CHROMO DOMAIN-CONTAINING PROTEIN"/>
    <property type="match status" value="1"/>
</dbReference>
<proteinExistence type="predicted"/>
<gene>
    <name evidence="2" type="ORF">LLUT_LOCUS15827</name>
</gene>
<protein>
    <recommendedName>
        <fullName evidence="1">Tf2-1-like SH3-like domain-containing protein</fullName>
    </recommendedName>
</protein>
<dbReference type="Proteomes" id="UP001497480">
    <property type="component" value="Unassembled WGS sequence"/>
</dbReference>
<reference evidence="2 3" key="1">
    <citation type="submission" date="2024-03" db="EMBL/GenBank/DDBJ databases">
        <authorList>
            <person name="Martinez-Hernandez J."/>
        </authorList>
    </citation>
    <scope>NUCLEOTIDE SEQUENCE [LARGE SCALE GENOMIC DNA]</scope>
</reference>
<organism evidence="2 3">
    <name type="scientific">Lupinus luteus</name>
    <name type="common">European yellow lupine</name>
    <dbReference type="NCBI Taxonomy" id="3873"/>
    <lineage>
        <taxon>Eukaryota</taxon>
        <taxon>Viridiplantae</taxon>
        <taxon>Streptophyta</taxon>
        <taxon>Embryophyta</taxon>
        <taxon>Tracheophyta</taxon>
        <taxon>Spermatophyta</taxon>
        <taxon>Magnoliopsida</taxon>
        <taxon>eudicotyledons</taxon>
        <taxon>Gunneridae</taxon>
        <taxon>Pentapetalae</taxon>
        <taxon>rosids</taxon>
        <taxon>fabids</taxon>
        <taxon>Fabales</taxon>
        <taxon>Fabaceae</taxon>
        <taxon>Papilionoideae</taxon>
        <taxon>50 kb inversion clade</taxon>
        <taxon>genistoids sensu lato</taxon>
        <taxon>core genistoids</taxon>
        <taxon>Genisteae</taxon>
        <taxon>Lupinus</taxon>
    </lineage>
</organism>
<dbReference type="Pfam" id="PF24626">
    <property type="entry name" value="SH3_Tf2-1"/>
    <property type="match status" value="1"/>
</dbReference>
<dbReference type="PANTHER" id="PTHR46148:SF60">
    <property type="entry name" value="CHROMO DOMAIN-CONTAINING PROTEIN"/>
    <property type="match status" value="1"/>
</dbReference>
<dbReference type="EMBL" id="CAXHTB010000011">
    <property type="protein sequence ID" value="CAL0314767.1"/>
    <property type="molecule type" value="Genomic_DNA"/>
</dbReference>
<name>A0AAV1X061_LUPLU</name>